<dbReference type="InterPro" id="IPR042106">
    <property type="entry name" value="Nuo/plastoQ_OxRdtase_6_NuoJ"/>
</dbReference>
<evidence type="ECO:0000256" key="1">
    <source>
        <dbReference type="ARBA" id="ARBA00005698"/>
    </source>
</evidence>
<keyword evidence="2" id="KW-0472">Membrane</keyword>
<keyword evidence="2" id="KW-0520">NAD</keyword>
<accession>A0A7U3YKG6</accession>
<evidence type="ECO:0000256" key="2">
    <source>
        <dbReference type="RuleBase" id="RU004429"/>
    </source>
</evidence>
<proteinExistence type="inferred from homology"/>
<dbReference type="Proteomes" id="UP000006365">
    <property type="component" value="Chromosome"/>
</dbReference>
<dbReference type="GO" id="GO:0005886">
    <property type="term" value="C:plasma membrane"/>
    <property type="evidence" value="ECO:0007669"/>
    <property type="project" value="UniProtKB-SubCell"/>
</dbReference>
<keyword evidence="2" id="KW-1133">Transmembrane helix</keyword>
<dbReference type="KEGG" id="dpr:Despr_0870"/>
<evidence type="ECO:0000313" key="4">
    <source>
        <dbReference type="Proteomes" id="UP000006365"/>
    </source>
</evidence>
<evidence type="ECO:0000313" key="3">
    <source>
        <dbReference type="EMBL" id="ADW17044.1"/>
    </source>
</evidence>
<organism evidence="3 4">
    <name type="scientific">Desulfobulbus propionicus (strain ATCC 33891 / DSM 2032 / VKM B-1956 / 1pr3)</name>
    <dbReference type="NCBI Taxonomy" id="577650"/>
    <lineage>
        <taxon>Bacteria</taxon>
        <taxon>Pseudomonadati</taxon>
        <taxon>Thermodesulfobacteriota</taxon>
        <taxon>Desulfobulbia</taxon>
        <taxon>Desulfobulbales</taxon>
        <taxon>Desulfobulbaceae</taxon>
        <taxon>Desulfobulbus</taxon>
    </lineage>
</organism>
<keyword evidence="2" id="KW-1003">Cell membrane</keyword>
<feature type="transmembrane region" description="Helical" evidence="2">
    <location>
        <begin position="72"/>
        <end position="96"/>
    </location>
</feature>
<dbReference type="GO" id="GO:0048038">
    <property type="term" value="F:quinone binding"/>
    <property type="evidence" value="ECO:0007669"/>
    <property type="project" value="UniProtKB-UniRule"/>
</dbReference>
<feature type="transmembrane region" description="Helical" evidence="2">
    <location>
        <begin position="20"/>
        <end position="40"/>
    </location>
</feature>
<name>A0A7U3YKG6_DESPD</name>
<reference evidence="3 4" key="1">
    <citation type="journal article" date="2011" name="Stand. Genomic Sci.">
        <title>Complete genome sequence of Desulfobulbus propionicus type strain (1pr3).</title>
        <authorList>
            <person name="Pagani I."/>
            <person name="Lapidus A."/>
            <person name="Nolan M."/>
            <person name="Lucas S."/>
            <person name="Hammon N."/>
            <person name="Deshpande S."/>
            <person name="Cheng J.F."/>
            <person name="Chertkov O."/>
            <person name="Davenport K."/>
            <person name="Tapia R."/>
            <person name="Han C."/>
            <person name="Goodwin L."/>
            <person name="Pitluck S."/>
            <person name="Liolios K."/>
            <person name="Mavromatis K."/>
            <person name="Ivanova N."/>
            <person name="Mikhailova N."/>
            <person name="Pati A."/>
            <person name="Chen A."/>
            <person name="Palaniappan K."/>
            <person name="Land M."/>
            <person name="Hauser L."/>
            <person name="Chang Y.J."/>
            <person name="Jeffries C.D."/>
            <person name="Detter J.C."/>
            <person name="Brambilla E."/>
            <person name="Kannan K.P."/>
            <person name="Djao O.D."/>
            <person name="Rohde M."/>
            <person name="Pukall R."/>
            <person name="Spring S."/>
            <person name="Goker M."/>
            <person name="Sikorski J."/>
            <person name="Woyke T."/>
            <person name="Bristow J."/>
            <person name="Eisen J.A."/>
            <person name="Markowitz V."/>
            <person name="Hugenholtz P."/>
            <person name="Kyrpides N.C."/>
            <person name="Klenk H.P."/>
        </authorList>
    </citation>
    <scope>NUCLEOTIDE SEQUENCE [LARGE SCALE GENOMIC DNA]</scope>
    <source>
        <strain evidence="4">ATCC 33891 / DSM 2032 / 1pr3</strain>
    </source>
</reference>
<feature type="transmembrane region" description="Helical" evidence="2">
    <location>
        <begin position="45"/>
        <end position="66"/>
    </location>
</feature>
<dbReference type="PANTHER" id="PTHR33269">
    <property type="entry name" value="NADH-UBIQUINONE OXIDOREDUCTASE CHAIN 6"/>
    <property type="match status" value="1"/>
</dbReference>
<keyword evidence="2" id="KW-0812">Transmembrane</keyword>
<comment type="function">
    <text evidence="2">NDH-1 shuttles electrons from NADH, via FMN and iron-sulfur (Fe-S) centers, to quinones in the respiratory chain. Couples the redox reaction to proton translocation (for every two electrons transferred, four hydrogen ions are translocated across the cytoplasmic membrane), and thus conserves the redox energy in a proton gradient.</text>
</comment>
<dbReference type="AlphaFoldDB" id="A0A7U3YKG6"/>
<comment type="similarity">
    <text evidence="1 2">Belongs to the complex I subunit 6 family.</text>
</comment>
<keyword evidence="2" id="KW-0874">Quinone</keyword>
<gene>
    <name evidence="3" type="ordered locus">Despr_0870</name>
</gene>
<sequence length="184" mass="19354">MQALICQPVAAPALLSAEGAVGIIFLLTVALVVIGALIAVNARRLVRAVAGLAVCFTGLAGVYYFLLSPFLAMMQMLIYVGAVSILIAFGIMMATPEEQQTPGMKHRSALAGPLAFSVAALIFAALTLLGLKTQWQVFPRQGSFDIKAVGMSLLTTHGMVFELISIVLLLAIIGALVLAQRGRN</sequence>
<dbReference type="EC" id="7.1.1.-" evidence="2"/>
<dbReference type="Pfam" id="PF00499">
    <property type="entry name" value="Oxidored_q3"/>
    <property type="match status" value="1"/>
</dbReference>
<comment type="subcellular location">
    <subcellularLocation>
        <location evidence="2">Cell membrane</location>
        <topology evidence="2">Multi-pass membrane protein</topology>
    </subcellularLocation>
</comment>
<dbReference type="RefSeq" id="WP_015723588.1">
    <property type="nucleotide sequence ID" value="NC_014972.1"/>
</dbReference>
<feature type="transmembrane region" description="Helical" evidence="2">
    <location>
        <begin position="108"/>
        <end position="131"/>
    </location>
</feature>
<dbReference type="PANTHER" id="PTHR33269:SF17">
    <property type="entry name" value="NADH-UBIQUINONE OXIDOREDUCTASE CHAIN 6"/>
    <property type="match status" value="1"/>
</dbReference>
<dbReference type="GO" id="GO:0008137">
    <property type="term" value="F:NADH dehydrogenase (ubiquinone) activity"/>
    <property type="evidence" value="ECO:0007669"/>
    <property type="project" value="UniProtKB-UniRule"/>
</dbReference>
<dbReference type="Gene3D" id="1.20.120.1200">
    <property type="entry name" value="NADH-ubiquinone/plastoquinone oxidoreductase chain 6, subunit NuoJ"/>
    <property type="match status" value="1"/>
</dbReference>
<keyword evidence="4" id="KW-1185">Reference proteome</keyword>
<dbReference type="InterPro" id="IPR001457">
    <property type="entry name" value="NADH_UbQ/plastoQ_OxRdtase_su6"/>
</dbReference>
<dbReference type="EMBL" id="CP002364">
    <property type="protein sequence ID" value="ADW17044.1"/>
    <property type="molecule type" value="Genomic_DNA"/>
</dbReference>
<protein>
    <recommendedName>
        <fullName evidence="2">NADH-quinone oxidoreductase subunit J</fullName>
        <ecNumber evidence="2">7.1.1.-</ecNumber>
    </recommendedName>
</protein>
<comment type="catalytic activity">
    <reaction evidence="2">
        <text>a quinone + NADH + 5 H(+)(in) = a quinol + NAD(+) + 4 H(+)(out)</text>
        <dbReference type="Rhea" id="RHEA:57888"/>
        <dbReference type="ChEBI" id="CHEBI:15378"/>
        <dbReference type="ChEBI" id="CHEBI:24646"/>
        <dbReference type="ChEBI" id="CHEBI:57540"/>
        <dbReference type="ChEBI" id="CHEBI:57945"/>
        <dbReference type="ChEBI" id="CHEBI:132124"/>
    </reaction>
</comment>
<feature type="transmembrane region" description="Helical" evidence="2">
    <location>
        <begin position="159"/>
        <end position="179"/>
    </location>
</feature>